<reference evidence="3 4" key="1">
    <citation type="journal article" date="2021" name="BMC Biol.">
        <title>Horizontally acquired antibacterial genes associated with adaptive radiation of ladybird beetles.</title>
        <authorList>
            <person name="Li H.S."/>
            <person name="Tang X.F."/>
            <person name="Huang Y.H."/>
            <person name="Xu Z.Y."/>
            <person name="Chen M.L."/>
            <person name="Du X.Y."/>
            <person name="Qiu B.Y."/>
            <person name="Chen P.T."/>
            <person name="Zhang W."/>
            <person name="Slipinski A."/>
            <person name="Escalona H.E."/>
            <person name="Waterhouse R.M."/>
            <person name="Zwick A."/>
            <person name="Pang H."/>
        </authorList>
    </citation>
    <scope>NUCLEOTIDE SEQUENCE [LARGE SCALE GENOMIC DNA]</scope>
    <source>
        <strain evidence="3">SYSU2018</strain>
    </source>
</reference>
<protein>
    <recommendedName>
        <fullName evidence="2">PiggyBac transposable element-derived protein domain-containing protein</fullName>
    </recommendedName>
</protein>
<proteinExistence type="predicted"/>
<evidence type="ECO:0000313" key="4">
    <source>
        <dbReference type="Proteomes" id="UP001516400"/>
    </source>
</evidence>
<feature type="region of interest" description="Disordered" evidence="1">
    <location>
        <begin position="99"/>
        <end position="128"/>
    </location>
</feature>
<evidence type="ECO:0000313" key="3">
    <source>
        <dbReference type="EMBL" id="KAL3285085.1"/>
    </source>
</evidence>
<evidence type="ECO:0000259" key="2">
    <source>
        <dbReference type="Pfam" id="PF13843"/>
    </source>
</evidence>
<organism evidence="3 4">
    <name type="scientific">Cryptolaemus montrouzieri</name>
    <dbReference type="NCBI Taxonomy" id="559131"/>
    <lineage>
        <taxon>Eukaryota</taxon>
        <taxon>Metazoa</taxon>
        <taxon>Ecdysozoa</taxon>
        <taxon>Arthropoda</taxon>
        <taxon>Hexapoda</taxon>
        <taxon>Insecta</taxon>
        <taxon>Pterygota</taxon>
        <taxon>Neoptera</taxon>
        <taxon>Endopterygota</taxon>
        <taxon>Coleoptera</taxon>
        <taxon>Polyphaga</taxon>
        <taxon>Cucujiformia</taxon>
        <taxon>Coccinelloidea</taxon>
        <taxon>Coccinellidae</taxon>
        <taxon>Scymninae</taxon>
        <taxon>Scymnini</taxon>
        <taxon>Cryptolaemus</taxon>
    </lineage>
</organism>
<sequence length="128" mass="14735">MQKRFKILKVEELFCFLGLTLLMPRTKNLKLQEFWSRDSLIQIPVFGQIFARDRYAFFTSSIMPTGNDPLYKIRPLLDHFAKIFKTAFTLLFYFRERPKSGGGQRSAGDTPLPGTSKGAPSKSMYCLL</sequence>
<dbReference type="Proteomes" id="UP001516400">
    <property type="component" value="Unassembled WGS sequence"/>
</dbReference>
<accession>A0ABD2P2A7</accession>
<keyword evidence="4" id="KW-1185">Reference proteome</keyword>
<dbReference type="EMBL" id="JABFTP020000165">
    <property type="protein sequence ID" value="KAL3285085.1"/>
    <property type="molecule type" value="Genomic_DNA"/>
</dbReference>
<dbReference type="Pfam" id="PF13843">
    <property type="entry name" value="DDE_Tnp_1_7"/>
    <property type="match status" value="1"/>
</dbReference>
<dbReference type="AlphaFoldDB" id="A0ABD2P2A7"/>
<evidence type="ECO:0000256" key="1">
    <source>
        <dbReference type="SAM" id="MobiDB-lite"/>
    </source>
</evidence>
<feature type="domain" description="PiggyBac transposable element-derived protein" evidence="2">
    <location>
        <begin position="8"/>
        <end position="89"/>
    </location>
</feature>
<gene>
    <name evidence="3" type="ORF">HHI36_019209</name>
</gene>
<comment type="caution">
    <text evidence="3">The sequence shown here is derived from an EMBL/GenBank/DDBJ whole genome shotgun (WGS) entry which is preliminary data.</text>
</comment>
<dbReference type="InterPro" id="IPR029526">
    <property type="entry name" value="PGBD"/>
</dbReference>
<name>A0ABD2P2A7_9CUCU</name>